<name>A0ABV9N313_9FLAO</name>
<evidence type="ECO:0000313" key="2">
    <source>
        <dbReference type="EMBL" id="MFC4721824.1"/>
    </source>
</evidence>
<dbReference type="Pfam" id="PF12867">
    <property type="entry name" value="DinB_2"/>
    <property type="match status" value="1"/>
</dbReference>
<keyword evidence="3" id="KW-1185">Reference proteome</keyword>
<dbReference type="Proteomes" id="UP001595953">
    <property type="component" value="Unassembled WGS sequence"/>
</dbReference>
<organism evidence="2 3">
    <name type="scientific">Geojedonia litorea</name>
    <dbReference type="NCBI Taxonomy" id="1268269"/>
    <lineage>
        <taxon>Bacteria</taxon>
        <taxon>Pseudomonadati</taxon>
        <taxon>Bacteroidota</taxon>
        <taxon>Flavobacteriia</taxon>
        <taxon>Flavobacteriales</taxon>
        <taxon>Flavobacteriaceae</taxon>
        <taxon>Geojedonia</taxon>
    </lineage>
</organism>
<dbReference type="Gene3D" id="1.20.120.450">
    <property type="entry name" value="dinb family like domain"/>
    <property type="match status" value="1"/>
</dbReference>
<accession>A0ABV9N313</accession>
<dbReference type="InterPro" id="IPR024775">
    <property type="entry name" value="DinB-like"/>
</dbReference>
<proteinExistence type="predicted"/>
<dbReference type="RefSeq" id="WP_387961803.1">
    <property type="nucleotide sequence ID" value="NZ_JBHSGP010000008.1"/>
</dbReference>
<gene>
    <name evidence="2" type="ORF">ACFO5O_05805</name>
</gene>
<dbReference type="InterPro" id="IPR034660">
    <property type="entry name" value="DinB/YfiT-like"/>
</dbReference>
<comment type="caution">
    <text evidence="2">The sequence shown here is derived from an EMBL/GenBank/DDBJ whole genome shotgun (WGS) entry which is preliminary data.</text>
</comment>
<dbReference type="SUPFAM" id="SSF109854">
    <property type="entry name" value="DinB/YfiT-like putative metalloenzymes"/>
    <property type="match status" value="1"/>
</dbReference>
<protein>
    <submittedName>
        <fullName evidence="2">DinB family protein</fullName>
    </submittedName>
</protein>
<sequence length="175" mass="20721">MEKEAIADLIDEKHQYLIEWLSSHDDEKWEQGPEGKWTTGQQTLHLLQSIKPLNDALSFPKFILRYKFGKANRPVRDYQTVVSRYQERLKNVPEGIVSPFSKGMRVPKLSDKKYLLNRLQVESKKLQYKTRKLSDVNLDTLILPHPLMGKMPVRELLMWTAYHVEHHTIQLQQHY</sequence>
<dbReference type="EMBL" id="JBHSGP010000008">
    <property type="protein sequence ID" value="MFC4721824.1"/>
    <property type="molecule type" value="Genomic_DNA"/>
</dbReference>
<evidence type="ECO:0000259" key="1">
    <source>
        <dbReference type="Pfam" id="PF12867"/>
    </source>
</evidence>
<evidence type="ECO:0000313" key="3">
    <source>
        <dbReference type="Proteomes" id="UP001595953"/>
    </source>
</evidence>
<reference evidence="3" key="1">
    <citation type="journal article" date="2019" name="Int. J. Syst. Evol. Microbiol.">
        <title>The Global Catalogue of Microorganisms (GCM) 10K type strain sequencing project: providing services to taxonomists for standard genome sequencing and annotation.</title>
        <authorList>
            <consortium name="The Broad Institute Genomics Platform"/>
            <consortium name="The Broad Institute Genome Sequencing Center for Infectious Disease"/>
            <person name="Wu L."/>
            <person name="Ma J."/>
        </authorList>
    </citation>
    <scope>NUCLEOTIDE SEQUENCE [LARGE SCALE GENOMIC DNA]</scope>
    <source>
        <strain evidence="3">CCUG 63682</strain>
    </source>
</reference>
<feature type="domain" description="DinB-like" evidence="1">
    <location>
        <begin position="11"/>
        <end position="170"/>
    </location>
</feature>